<dbReference type="InterPro" id="IPR025559">
    <property type="entry name" value="Eis_dom"/>
</dbReference>
<dbReference type="InterPro" id="IPR051554">
    <property type="entry name" value="Acetyltransferase_Eis"/>
</dbReference>
<dbReference type="RefSeq" id="WP_179714127.1">
    <property type="nucleotide sequence ID" value="NZ_JBEPMQ010000012.1"/>
</dbReference>
<accession>A0A285CH14</accession>
<evidence type="ECO:0000313" key="3">
    <source>
        <dbReference type="Proteomes" id="UP000219546"/>
    </source>
</evidence>
<dbReference type="Pfam" id="PF13530">
    <property type="entry name" value="SCP2_2"/>
    <property type="match status" value="1"/>
</dbReference>
<dbReference type="Pfam" id="PF17668">
    <property type="entry name" value="Acetyltransf_17"/>
    <property type="match status" value="1"/>
</dbReference>
<evidence type="ECO:0000313" key="2">
    <source>
        <dbReference type="EMBL" id="SNX66881.1"/>
    </source>
</evidence>
<feature type="domain" description="N-acetyltransferase" evidence="1">
    <location>
        <begin position="1"/>
        <end position="141"/>
    </location>
</feature>
<dbReference type="InterPro" id="IPR041380">
    <property type="entry name" value="Acetyltransf_17"/>
</dbReference>
<sequence>MEIRKVKREEFDQCLRISEYAFQYTLPENERETRMRDMEMYEIWGEFENSSLISKVNVIPFQTNIANKMFSMGGIAGVATYPEKRRNGSVTRLLLAALKEMRQSGQIISFLHPFNIGFYRKFGWENASEFKMITLEKHDLKPIYDLHPNQGRMVRFNRKESIPYLREVYDQIKIRYNGLLERTDEWWEKRVHPQALYTAVYFNQDNQAYGYVLYSIKESECQIKEFMFINEEARTKLWNFVCQHDSMVKKVQIWTFLDDPIDVFLPVAKTAEVKPYGMVRIVDVHEFLKSYPFQGQLEGLTLLVDDPFCEWNTGAYTFTKDSVTYRPLDSVQIQQEKGVWLEIGTLSAVMVNYRTPTFFRRHGKIKGSLEETKRLEAALPENPAAVIDFF</sequence>
<dbReference type="Gene3D" id="3.40.630.30">
    <property type="match status" value="2"/>
</dbReference>
<dbReference type="Pfam" id="PF13527">
    <property type="entry name" value="Acetyltransf_9"/>
    <property type="match status" value="1"/>
</dbReference>
<dbReference type="PANTHER" id="PTHR37817">
    <property type="entry name" value="N-ACETYLTRANSFERASE EIS"/>
    <property type="match status" value="1"/>
</dbReference>
<name>A0A285CH14_9BACI</name>
<gene>
    <name evidence="2" type="ORF">SAMN05877753_101194</name>
</gene>
<evidence type="ECO:0000259" key="1">
    <source>
        <dbReference type="PROSITE" id="PS51186"/>
    </source>
</evidence>
<dbReference type="SUPFAM" id="SSF55729">
    <property type="entry name" value="Acyl-CoA N-acyltransferases (Nat)"/>
    <property type="match status" value="1"/>
</dbReference>
<dbReference type="PANTHER" id="PTHR37817:SF1">
    <property type="entry name" value="N-ACETYLTRANSFERASE EIS"/>
    <property type="match status" value="1"/>
</dbReference>
<proteinExistence type="predicted"/>
<dbReference type="SUPFAM" id="SSF55718">
    <property type="entry name" value="SCP-like"/>
    <property type="match status" value="1"/>
</dbReference>
<keyword evidence="2" id="KW-0808">Transferase</keyword>
<dbReference type="GO" id="GO:0034069">
    <property type="term" value="F:aminoglycoside N-acetyltransferase activity"/>
    <property type="evidence" value="ECO:0007669"/>
    <property type="project" value="TreeGrafter"/>
</dbReference>
<dbReference type="InterPro" id="IPR016181">
    <property type="entry name" value="Acyl_CoA_acyltransferase"/>
</dbReference>
<protein>
    <submittedName>
        <fullName evidence="2">Predicted acetyltransferase</fullName>
    </submittedName>
</protein>
<organism evidence="2 3">
    <name type="scientific">Bacillus oleivorans</name>
    <dbReference type="NCBI Taxonomy" id="1448271"/>
    <lineage>
        <taxon>Bacteria</taxon>
        <taxon>Bacillati</taxon>
        <taxon>Bacillota</taxon>
        <taxon>Bacilli</taxon>
        <taxon>Bacillales</taxon>
        <taxon>Bacillaceae</taxon>
        <taxon>Bacillus</taxon>
    </lineage>
</organism>
<dbReference type="Proteomes" id="UP000219546">
    <property type="component" value="Unassembled WGS sequence"/>
</dbReference>
<reference evidence="2 3" key="1">
    <citation type="submission" date="2017-08" db="EMBL/GenBank/DDBJ databases">
        <authorList>
            <person name="de Groot N.N."/>
        </authorList>
    </citation>
    <scope>NUCLEOTIDE SEQUENCE [LARGE SCALE GENOMIC DNA]</scope>
    <source>
        <strain evidence="2 3">JC228</strain>
    </source>
</reference>
<dbReference type="Gene3D" id="3.30.1050.10">
    <property type="entry name" value="SCP2 sterol-binding domain"/>
    <property type="match status" value="1"/>
</dbReference>
<dbReference type="EMBL" id="OAOP01000001">
    <property type="protein sequence ID" value="SNX66881.1"/>
    <property type="molecule type" value="Genomic_DNA"/>
</dbReference>
<dbReference type="PROSITE" id="PS51186">
    <property type="entry name" value="GNAT"/>
    <property type="match status" value="1"/>
</dbReference>
<keyword evidence="3" id="KW-1185">Reference proteome</keyword>
<dbReference type="InterPro" id="IPR000182">
    <property type="entry name" value="GNAT_dom"/>
</dbReference>
<dbReference type="AlphaFoldDB" id="A0A285CH14"/>
<dbReference type="GO" id="GO:0030649">
    <property type="term" value="P:aminoglycoside antibiotic catabolic process"/>
    <property type="evidence" value="ECO:0007669"/>
    <property type="project" value="TreeGrafter"/>
</dbReference>
<dbReference type="InterPro" id="IPR036527">
    <property type="entry name" value="SCP2_sterol-bd_dom_sf"/>
</dbReference>